<protein>
    <submittedName>
        <fullName evidence="2">Uncharacterized protein OSJNBa0061K21.6</fullName>
    </submittedName>
</protein>
<name>Q8S871_ORYSA</name>
<evidence type="ECO:0000313" key="2">
    <source>
        <dbReference type="EMBL" id="AAM08775.1"/>
    </source>
</evidence>
<feature type="compositionally biased region" description="Low complexity" evidence="1">
    <location>
        <begin position="59"/>
        <end position="80"/>
    </location>
</feature>
<dbReference type="EMBL" id="AC016780">
    <property type="protein sequence ID" value="AAM08775.1"/>
    <property type="molecule type" value="Genomic_DNA"/>
</dbReference>
<evidence type="ECO:0000256" key="1">
    <source>
        <dbReference type="SAM" id="MobiDB-lite"/>
    </source>
</evidence>
<gene>
    <name evidence="2" type="primary">OSJNBa0061K21.6</name>
</gene>
<dbReference type="AlphaFoldDB" id="Q8S871"/>
<feature type="region of interest" description="Disordered" evidence="1">
    <location>
        <begin position="43"/>
        <end position="101"/>
    </location>
</feature>
<organism evidence="2">
    <name type="scientific">Oryza sativa</name>
    <name type="common">Rice</name>
    <dbReference type="NCBI Taxonomy" id="4530"/>
    <lineage>
        <taxon>Eukaryota</taxon>
        <taxon>Viridiplantae</taxon>
        <taxon>Streptophyta</taxon>
        <taxon>Embryophyta</taxon>
        <taxon>Tracheophyta</taxon>
        <taxon>Spermatophyta</taxon>
        <taxon>Magnoliopsida</taxon>
        <taxon>Liliopsida</taxon>
        <taxon>Poales</taxon>
        <taxon>Poaceae</taxon>
        <taxon>BOP clade</taxon>
        <taxon>Oryzoideae</taxon>
        <taxon>Oryzeae</taxon>
        <taxon>Oryzinae</taxon>
        <taxon>Oryza</taxon>
    </lineage>
</organism>
<sequence>MTTTVSVELNMEVNRRLYLAAGCIRRLSGGGREAVVAAAGGALPSARSGRRGGNGSGGAPRVAAGGEAATAGGALPSARSGGRGGSGSGDRLPSARSDSSGELPCVVVDCPNGYRPTPSADVACHGSAYVSVGTHMENTAAAAEFAGRRSFTTMPLANGDSSADTTTRRNAEDFLAILLKVVSSPEVAGIDASGVTSGGGAHWNLIAAWRGLGNSGNGKDSPAVVDNVGFTATARLSGGMLREGDDFGTMAWLEMDHVGWNSDDFMAATPGASSGALVGKVAFPLLQWIKRDGVKRRFARHDVGSLERERFGDGDNSSATASVIFFAIDDENVGDGEA</sequence>
<accession>Q8S871</accession>
<proteinExistence type="predicted"/>
<reference evidence="2" key="1">
    <citation type="submission" date="2002-04" db="EMBL/GenBank/DDBJ databases">
        <title>Genomic Sequence For Oryza sativa, Niponbare Strain, Clone OSJNBa0061K21 From Chromosome 10, Complete Sequence.</title>
        <authorList>
            <person name="Spiegel L.A."/>
            <person name="Nascimento L.U."/>
            <person name="de la Bastide M."/>
            <person name="Vil D.M."/>
            <person name="Preston R.R."/>
            <person name="Huang E.N."/>
            <person name="See L.H."/>
            <person name="Shah R.S."/>
            <person name="O'Shaughnessy A."/>
            <person name="Rodriguez M.A."/>
            <person name="Shekher M."/>
            <person name="Kirchoff K.A."/>
            <person name="Baker J.P."/>
            <person name="Schutz K."/>
            <person name="Dedhia N.N."/>
            <person name="McCombie W.R."/>
        </authorList>
    </citation>
    <scope>NUCLEOTIDE SEQUENCE</scope>
</reference>